<dbReference type="STRING" id="1802401.A3B21_01255"/>
<feature type="transmembrane region" description="Helical" evidence="3">
    <location>
        <begin position="301"/>
        <end position="318"/>
    </location>
</feature>
<protein>
    <submittedName>
        <fullName evidence="4">Uncharacterized protein</fullName>
    </submittedName>
</protein>
<dbReference type="Gene3D" id="1.25.40.10">
    <property type="entry name" value="Tetratricopeptide repeat domain"/>
    <property type="match status" value="2"/>
</dbReference>
<feature type="transmembrane region" description="Helical" evidence="3">
    <location>
        <begin position="279"/>
        <end position="295"/>
    </location>
</feature>
<evidence type="ECO:0000256" key="1">
    <source>
        <dbReference type="PROSITE-ProRule" id="PRU00339"/>
    </source>
</evidence>
<feature type="region of interest" description="Disordered" evidence="2">
    <location>
        <begin position="1"/>
        <end position="43"/>
    </location>
</feature>
<dbReference type="PANTHER" id="PTHR12558">
    <property type="entry name" value="CELL DIVISION CYCLE 16,23,27"/>
    <property type="match status" value="1"/>
</dbReference>
<gene>
    <name evidence="4" type="ORF">A3B21_01255</name>
</gene>
<keyword evidence="3" id="KW-0812">Transmembrane</keyword>
<feature type="transmembrane region" description="Helical" evidence="3">
    <location>
        <begin position="179"/>
        <end position="201"/>
    </location>
</feature>
<feature type="transmembrane region" description="Helical" evidence="3">
    <location>
        <begin position="501"/>
        <end position="523"/>
    </location>
</feature>
<dbReference type="Pfam" id="PF13432">
    <property type="entry name" value="TPR_16"/>
    <property type="match status" value="2"/>
</dbReference>
<proteinExistence type="predicted"/>
<dbReference type="SUPFAM" id="SSF48452">
    <property type="entry name" value="TPR-like"/>
    <property type="match status" value="1"/>
</dbReference>
<feature type="transmembrane region" description="Helical" evidence="3">
    <location>
        <begin position="92"/>
        <end position="110"/>
    </location>
</feature>
<reference evidence="4 5" key="1">
    <citation type="journal article" date="2016" name="Nat. Commun.">
        <title>Thousands of microbial genomes shed light on interconnected biogeochemical processes in an aquifer system.</title>
        <authorList>
            <person name="Anantharaman K."/>
            <person name="Brown C.T."/>
            <person name="Hug L.A."/>
            <person name="Sharon I."/>
            <person name="Castelle C.J."/>
            <person name="Probst A.J."/>
            <person name="Thomas B.C."/>
            <person name="Singh A."/>
            <person name="Wilkins M.J."/>
            <person name="Karaoz U."/>
            <person name="Brodie E.L."/>
            <person name="Williams K.H."/>
            <person name="Hubbard S.S."/>
            <person name="Banfield J.F."/>
        </authorList>
    </citation>
    <scope>NUCLEOTIDE SEQUENCE [LARGE SCALE GENOMIC DNA]</scope>
</reference>
<sequence length="821" mass="89778">MPTAKTKTTTKKAESSAPVRETKSRAVSRSETGARTTKAPVRRSVRTIRKIPAPPIREPWYHELKEKPQISPPQMTQVAVSPVSEKSATSRLPWQCIAAAIAIFFFPFIATPWSLTAEFSKQLFLSLAVGIAVILVLKNALKRKFIDFIPRHLFVPLGIATIVFATISAWQSGLRHQGLFGYGGTESIAVFSLLLLGLWILLTYHGGRENSKLPYLALIASGSVLSLITIISLLGLNIYRFIPSQGFNPAGTTTTATMIAAATIVLGVGRLLNASSRRAIASTLIALVPPALLIVGTGFRAPLIIVAVGLGLLALRQLKKSEKRTPPTAILLITLGTLLSIVLAVRPFLNFLKTPLEVGPSHRETWSIALQTLGAHPLLGSGPATFSADYLRFRSLPILQTPFWNISFDWGSSTGLTWLATLGFIGTGLLILTVLSVLVSYGWQKWRKESTTEETALFAAGVALFVGAWLVPMPLAAKFFFDTLLGLMLAHLNLRPLKLNLVGLARPTVGSLIILLVLGLFTLQGRRAFAEATVLKGATIGISNLSTTESYLTKATRLDPWNDSYLRLLTETRRGLLRQKLAEAPSDKETQTALQELRDITDKILASARRATELAPQNSTNWIMLGSVYLDISPITGGAALAAVDAFSRALELSPSDPSLLVNLGVAKALATSGAKEEETKLLTQSAEELLRKAANIRPNYVFAHLELARLLAQKQDVEGAIQAYRRAQAVAQNDSALRYEIGLYLLQNQRKDAAQVELEEAVRLAENFSNARWFLAQIYEEQGDIEKAIEQIQKVVELNPDNQQAKDRLEELKKKLEEKK</sequence>
<evidence type="ECO:0000313" key="4">
    <source>
        <dbReference type="EMBL" id="OGL81021.1"/>
    </source>
</evidence>
<feature type="transmembrane region" description="Helical" evidence="3">
    <location>
        <begin position="330"/>
        <end position="349"/>
    </location>
</feature>
<feature type="transmembrane region" description="Helical" evidence="3">
    <location>
        <begin position="455"/>
        <end position="481"/>
    </location>
</feature>
<comment type="caution">
    <text evidence="4">The sequence shown here is derived from an EMBL/GenBank/DDBJ whole genome shotgun (WGS) entry which is preliminary data.</text>
</comment>
<dbReference type="InterPro" id="IPR019734">
    <property type="entry name" value="TPR_rpt"/>
</dbReference>
<evidence type="ECO:0000256" key="2">
    <source>
        <dbReference type="SAM" id="MobiDB-lite"/>
    </source>
</evidence>
<feature type="transmembrane region" description="Helical" evidence="3">
    <location>
        <begin position="153"/>
        <end position="173"/>
    </location>
</feature>
<feature type="transmembrane region" description="Helical" evidence="3">
    <location>
        <begin position="213"/>
        <end position="239"/>
    </location>
</feature>
<organism evidence="4 5">
    <name type="scientific">Candidatus Uhrbacteria bacterium RIFCSPLOWO2_01_FULL_47_24</name>
    <dbReference type="NCBI Taxonomy" id="1802401"/>
    <lineage>
        <taxon>Bacteria</taxon>
        <taxon>Candidatus Uhriibacteriota</taxon>
    </lineage>
</organism>
<feature type="compositionally biased region" description="Polar residues" evidence="2">
    <location>
        <begin position="25"/>
        <end position="35"/>
    </location>
</feature>
<feature type="repeat" description="TPR" evidence="1">
    <location>
        <begin position="770"/>
        <end position="803"/>
    </location>
</feature>
<dbReference type="PROSITE" id="PS50293">
    <property type="entry name" value="TPR_REGION"/>
    <property type="match status" value="1"/>
</dbReference>
<evidence type="ECO:0000256" key="3">
    <source>
        <dbReference type="SAM" id="Phobius"/>
    </source>
</evidence>
<dbReference type="Proteomes" id="UP000176897">
    <property type="component" value="Unassembled WGS sequence"/>
</dbReference>
<dbReference type="PROSITE" id="PS50005">
    <property type="entry name" value="TPR"/>
    <property type="match status" value="1"/>
</dbReference>
<dbReference type="AlphaFoldDB" id="A0A1F7URW1"/>
<feature type="transmembrane region" description="Helical" evidence="3">
    <location>
        <begin position="418"/>
        <end position="443"/>
    </location>
</feature>
<dbReference type="InterPro" id="IPR011990">
    <property type="entry name" value="TPR-like_helical_dom_sf"/>
</dbReference>
<name>A0A1F7URW1_9BACT</name>
<keyword evidence="1" id="KW-0802">TPR repeat</keyword>
<keyword evidence="3" id="KW-0472">Membrane</keyword>
<dbReference type="EMBL" id="MGEJ01000011">
    <property type="protein sequence ID" value="OGL81021.1"/>
    <property type="molecule type" value="Genomic_DNA"/>
</dbReference>
<feature type="transmembrane region" description="Helical" evidence="3">
    <location>
        <begin position="122"/>
        <end position="141"/>
    </location>
</feature>
<feature type="transmembrane region" description="Helical" evidence="3">
    <location>
        <begin position="251"/>
        <end position="272"/>
    </location>
</feature>
<dbReference type="SMART" id="SM00028">
    <property type="entry name" value="TPR"/>
    <property type="match status" value="3"/>
</dbReference>
<evidence type="ECO:0000313" key="5">
    <source>
        <dbReference type="Proteomes" id="UP000176897"/>
    </source>
</evidence>
<keyword evidence="3" id="KW-1133">Transmembrane helix</keyword>
<accession>A0A1F7URW1</accession>
<dbReference type="PANTHER" id="PTHR12558:SF13">
    <property type="entry name" value="CELL DIVISION CYCLE PROTEIN 27 HOMOLOG"/>
    <property type="match status" value="1"/>
</dbReference>